<organism evidence="1 2">
    <name type="scientific">Exserohilum turcicum (strain 28A)</name>
    <name type="common">Northern leaf blight fungus</name>
    <name type="synonym">Setosphaeria turcica</name>
    <dbReference type="NCBI Taxonomy" id="671987"/>
    <lineage>
        <taxon>Eukaryota</taxon>
        <taxon>Fungi</taxon>
        <taxon>Dikarya</taxon>
        <taxon>Ascomycota</taxon>
        <taxon>Pezizomycotina</taxon>
        <taxon>Dothideomycetes</taxon>
        <taxon>Pleosporomycetidae</taxon>
        <taxon>Pleosporales</taxon>
        <taxon>Pleosporineae</taxon>
        <taxon>Pleosporaceae</taxon>
        <taxon>Exserohilum</taxon>
    </lineage>
</organism>
<dbReference type="Proteomes" id="UP000016935">
    <property type="component" value="Unassembled WGS sequence"/>
</dbReference>
<name>R0JNH2_EXST2</name>
<feature type="non-terminal residue" evidence="1">
    <location>
        <position position="1"/>
    </location>
</feature>
<proteinExistence type="predicted"/>
<keyword evidence="2" id="KW-1185">Reference proteome</keyword>
<evidence type="ECO:0000313" key="1">
    <source>
        <dbReference type="EMBL" id="EOA82758.1"/>
    </source>
</evidence>
<reference evidence="1 2" key="1">
    <citation type="journal article" date="2012" name="PLoS Pathog.">
        <title>Diverse lifestyles and strategies of plant pathogenesis encoded in the genomes of eighteen Dothideomycetes fungi.</title>
        <authorList>
            <person name="Ohm R.A."/>
            <person name="Feau N."/>
            <person name="Henrissat B."/>
            <person name="Schoch C.L."/>
            <person name="Horwitz B.A."/>
            <person name="Barry K.W."/>
            <person name="Condon B.J."/>
            <person name="Copeland A.C."/>
            <person name="Dhillon B."/>
            <person name="Glaser F."/>
            <person name="Hesse C.N."/>
            <person name="Kosti I."/>
            <person name="LaButti K."/>
            <person name="Lindquist E.A."/>
            <person name="Lucas S."/>
            <person name="Salamov A.A."/>
            <person name="Bradshaw R.E."/>
            <person name="Ciuffetti L."/>
            <person name="Hamelin R.C."/>
            <person name="Kema G.H.J."/>
            <person name="Lawrence C."/>
            <person name="Scott J.A."/>
            <person name="Spatafora J.W."/>
            <person name="Turgeon B.G."/>
            <person name="de Wit P.J.G.M."/>
            <person name="Zhong S."/>
            <person name="Goodwin S.B."/>
            <person name="Grigoriev I.V."/>
        </authorList>
    </citation>
    <scope>NUCLEOTIDE SEQUENCE [LARGE SCALE GENOMIC DNA]</scope>
    <source>
        <strain evidence="2">28A</strain>
    </source>
</reference>
<sequence length="63" mass="6950">FLEAMGRFNAAATKYHIPIFGEVFGVLGINQIPMAIQSSLRTIVVEFDIWGFTSLMEGSLEQG</sequence>
<evidence type="ECO:0000313" key="2">
    <source>
        <dbReference type="Proteomes" id="UP000016935"/>
    </source>
</evidence>
<accession>R0JNH2</accession>
<dbReference type="RefSeq" id="XP_008029781.1">
    <property type="nucleotide sequence ID" value="XM_008031590.1"/>
</dbReference>
<gene>
    <name evidence="1" type="ORF">SETTUDRAFT_96162</name>
</gene>
<dbReference type="GeneID" id="19406217"/>
<dbReference type="AlphaFoldDB" id="R0JNH2"/>
<protein>
    <submittedName>
        <fullName evidence="1">Uncharacterized protein</fullName>
    </submittedName>
</protein>
<dbReference type="EMBL" id="KB908844">
    <property type="protein sequence ID" value="EOA82758.1"/>
    <property type="molecule type" value="Genomic_DNA"/>
</dbReference>
<reference evidence="1 2" key="2">
    <citation type="journal article" date="2013" name="PLoS Genet.">
        <title>Comparative genome structure, secondary metabolite, and effector coding capacity across Cochliobolus pathogens.</title>
        <authorList>
            <person name="Condon B.J."/>
            <person name="Leng Y."/>
            <person name="Wu D."/>
            <person name="Bushley K.E."/>
            <person name="Ohm R.A."/>
            <person name="Otillar R."/>
            <person name="Martin J."/>
            <person name="Schackwitz W."/>
            <person name="Grimwood J."/>
            <person name="MohdZainudin N."/>
            <person name="Xue C."/>
            <person name="Wang R."/>
            <person name="Manning V.A."/>
            <person name="Dhillon B."/>
            <person name="Tu Z.J."/>
            <person name="Steffenson B.J."/>
            <person name="Salamov A."/>
            <person name="Sun H."/>
            <person name="Lowry S."/>
            <person name="LaButti K."/>
            <person name="Han J."/>
            <person name="Copeland A."/>
            <person name="Lindquist E."/>
            <person name="Barry K."/>
            <person name="Schmutz J."/>
            <person name="Baker S.E."/>
            <person name="Ciuffetti L.M."/>
            <person name="Grigoriev I.V."/>
            <person name="Zhong S."/>
            <person name="Turgeon B.G."/>
        </authorList>
    </citation>
    <scope>NUCLEOTIDE SEQUENCE [LARGE SCALE GENOMIC DNA]</scope>
    <source>
        <strain evidence="2">28A</strain>
    </source>
</reference>
<dbReference type="OrthoDB" id="2326446at2759"/>
<dbReference type="HOGENOM" id="CLU_2892252_0_0_1"/>
<dbReference type="STRING" id="671987.R0JNH2"/>